<gene>
    <name evidence="2" type="ORF">NMU03_10760</name>
</gene>
<reference evidence="2" key="1">
    <citation type="submission" date="2022-07" db="EMBL/GenBank/DDBJ databases">
        <title>Faecal culturing of patients with breast cancer.</title>
        <authorList>
            <person name="Teng N.M.Y."/>
            <person name="Kiu R."/>
            <person name="Evans R."/>
            <person name="Baker D.J."/>
            <person name="Zenner C."/>
            <person name="Robinson S.D."/>
            <person name="Hall L.J."/>
        </authorList>
    </citation>
    <scope>NUCLEOTIDE SEQUENCE</scope>
    <source>
        <strain evidence="2">LH1062</strain>
    </source>
</reference>
<dbReference type="PANTHER" id="PTHR40396">
    <property type="entry name" value="ATPASE-LIKE PROTEIN"/>
    <property type="match status" value="1"/>
</dbReference>
<dbReference type="PANTHER" id="PTHR40396:SF1">
    <property type="entry name" value="ATPASE AAA-TYPE CORE DOMAIN-CONTAINING PROTEIN"/>
    <property type="match status" value="1"/>
</dbReference>
<proteinExistence type="predicted"/>
<evidence type="ECO:0000313" key="2">
    <source>
        <dbReference type="EMBL" id="UTY38167.1"/>
    </source>
</evidence>
<accession>A0ABY5I040</accession>
<dbReference type="InterPro" id="IPR027417">
    <property type="entry name" value="P-loop_NTPase"/>
</dbReference>
<keyword evidence="3" id="KW-1185">Reference proteome</keyword>
<dbReference type="Pfam" id="PF13304">
    <property type="entry name" value="AAA_21"/>
    <property type="match status" value="1"/>
</dbReference>
<dbReference type="Gene3D" id="3.40.50.300">
    <property type="entry name" value="P-loop containing nucleotide triphosphate hydrolases"/>
    <property type="match status" value="1"/>
</dbReference>
<dbReference type="RefSeq" id="WP_290138319.1">
    <property type="nucleotide sequence ID" value="NZ_CP101620.1"/>
</dbReference>
<protein>
    <submittedName>
        <fullName evidence="2">ATP-binding protein</fullName>
    </submittedName>
</protein>
<keyword evidence="2" id="KW-0067">ATP-binding</keyword>
<dbReference type="GO" id="GO:0005524">
    <property type="term" value="F:ATP binding"/>
    <property type="evidence" value="ECO:0007669"/>
    <property type="project" value="UniProtKB-KW"/>
</dbReference>
<evidence type="ECO:0000259" key="1">
    <source>
        <dbReference type="Pfam" id="PF13304"/>
    </source>
</evidence>
<dbReference type="InterPro" id="IPR003959">
    <property type="entry name" value="ATPase_AAA_core"/>
</dbReference>
<feature type="domain" description="ATPase AAA-type core" evidence="1">
    <location>
        <begin position="15"/>
        <end position="299"/>
    </location>
</feature>
<evidence type="ECO:0000313" key="3">
    <source>
        <dbReference type="Proteomes" id="UP001060112"/>
    </source>
</evidence>
<dbReference type="Proteomes" id="UP001060112">
    <property type="component" value="Chromosome"/>
</dbReference>
<sequence>MEETNVANGIVKGLVFVGPNSSGKSNAIHAISVLLDLLFIESEISIPLQMCFYTGDNLELSYLFEIDQHDILYEFSFNRSGNVVDEKLYLDNKKLLTRLGQEAETELSETTHYHSDSIAKNVLFLRTIYFNTHFAKFPILKKWFTFLQNSVYCDFSNNLNIAFSPKTLNKLQEHITEETVDKMNQFLKESKIGYSVKYTNESKISEFSNINLGDKKEFFVKKEDCDYWMPLHLESQGNKEFIPLIPAILHIINNDGMFIIDEFNAASFHNELEELIIKYILKNSKQSQLIIATHSTNVLKTSLFRPDQIYSVDFIGNEGSVIKRISSESPRQSQNLEKMYLSGIFDGIPNYRNK</sequence>
<keyword evidence="2" id="KW-0547">Nucleotide-binding</keyword>
<dbReference type="EMBL" id="CP101620">
    <property type="protein sequence ID" value="UTY38167.1"/>
    <property type="molecule type" value="Genomic_DNA"/>
</dbReference>
<dbReference type="SUPFAM" id="SSF52540">
    <property type="entry name" value="P-loop containing nucleoside triphosphate hydrolases"/>
    <property type="match status" value="1"/>
</dbReference>
<organism evidence="2 3">
    <name type="scientific">Allocoprobacillus halotolerans</name>
    <dbReference type="NCBI Taxonomy" id="2944914"/>
    <lineage>
        <taxon>Bacteria</taxon>
        <taxon>Bacillati</taxon>
        <taxon>Bacillota</taxon>
        <taxon>Erysipelotrichia</taxon>
        <taxon>Erysipelotrichales</taxon>
        <taxon>Erysipelotrichaceae</taxon>
        <taxon>Allocoprobacillus</taxon>
    </lineage>
</organism>
<name>A0ABY5I040_9FIRM</name>